<evidence type="ECO:0000313" key="2">
    <source>
        <dbReference type="Proteomes" id="UP001056120"/>
    </source>
</evidence>
<reference evidence="2" key="1">
    <citation type="journal article" date="2022" name="Mol. Ecol. Resour.">
        <title>The genomes of chicory, endive, great burdock and yacon provide insights into Asteraceae palaeo-polyploidization history and plant inulin production.</title>
        <authorList>
            <person name="Fan W."/>
            <person name="Wang S."/>
            <person name="Wang H."/>
            <person name="Wang A."/>
            <person name="Jiang F."/>
            <person name="Liu H."/>
            <person name="Zhao H."/>
            <person name="Xu D."/>
            <person name="Zhang Y."/>
        </authorList>
    </citation>
    <scope>NUCLEOTIDE SEQUENCE [LARGE SCALE GENOMIC DNA]</scope>
    <source>
        <strain evidence="2">cv. Yunnan</strain>
    </source>
</reference>
<organism evidence="1 2">
    <name type="scientific">Smallanthus sonchifolius</name>
    <dbReference type="NCBI Taxonomy" id="185202"/>
    <lineage>
        <taxon>Eukaryota</taxon>
        <taxon>Viridiplantae</taxon>
        <taxon>Streptophyta</taxon>
        <taxon>Embryophyta</taxon>
        <taxon>Tracheophyta</taxon>
        <taxon>Spermatophyta</taxon>
        <taxon>Magnoliopsida</taxon>
        <taxon>eudicotyledons</taxon>
        <taxon>Gunneridae</taxon>
        <taxon>Pentapetalae</taxon>
        <taxon>asterids</taxon>
        <taxon>campanulids</taxon>
        <taxon>Asterales</taxon>
        <taxon>Asteraceae</taxon>
        <taxon>Asteroideae</taxon>
        <taxon>Heliantheae alliance</taxon>
        <taxon>Millerieae</taxon>
        <taxon>Smallanthus</taxon>
    </lineage>
</organism>
<gene>
    <name evidence="1" type="ORF">L1987_62835</name>
</gene>
<dbReference type="EMBL" id="CM042038">
    <property type="protein sequence ID" value="KAI3731646.1"/>
    <property type="molecule type" value="Genomic_DNA"/>
</dbReference>
<protein>
    <submittedName>
        <fullName evidence="1">Uncharacterized protein</fullName>
    </submittedName>
</protein>
<name>A0ACB9CBM3_9ASTR</name>
<reference evidence="1 2" key="2">
    <citation type="journal article" date="2022" name="Mol. Ecol. Resour.">
        <title>The genomes of chicory, endive, great burdock and yacon provide insights into Asteraceae paleo-polyploidization history and plant inulin production.</title>
        <authorList>
            <person name="Fan W."/>
            <person name="Wang S."/>
            <person name="Wang H."/>
            <person name="Wang A."/>
            <person name="Jiang F."/>
            <person name="Liu H."/>
            <person name="Zhao H."/>
            <person name="Xu D."/>
            <person name="Zhang Y."/>
        </authorList>
    </citation>
    <scope>NUCLEOTIDE SEQUENCE [LARGE SCALE GENOMIC DNA]</scope>
    <source>
        <strain evidence="2">cv. Yunnan</strain>
        <tissue evidence="1">Leaves</tissue>
    </source>
</reference>
<accession>A0ACB9CBM3</accession>
<sequence>MDSPCCLSPANLSDHFSVILSPPFIANDKTPQLLRETNDRRKRRSGTFLELIVVAEEQSRRKSLSLGIL</sequence>
<evidence type="ECO:0000313" key="1">
    <source>
        <dbReference type="EMBL" id="KAI3731646.1"/>
    </source>
</evidence>
<proteinExistence type="predicted"/>
<keyword evidence="2" id="KW-1185">Reference proteome</keyword>
<comment type="caution">
    <text evidence="1">The sequence shown here is derived from an EMBL/GenBank/DDBJ whole genome shotgun (WGS) entry which is preliminary data.</text>
</comment>
<dbReference type="Proteomes" id="UP001056120">
    <property type="component" value="Linkage Group LG21"/>
</dbReference>